<dbReference type="InterPro" id="IPR037066">
    <property type="entry name" value="Plug_dom_sf"/>
</dbReference>
<dbReference type="InterPro" id="IPR036942">
    <property type="entry name" value="Beta-barrel_TonB_sf"/>
</dbReference>
<evidence type="ECO:0000256" key="5">
    <source>
        <dbReference type="ARBA" id="ARBA00022729"/>
    </source>
</evidence>
<dbReference type="GO" id="GO:0044718">
    <property type="term" value="P:siderophore transmembrane transport"/>
    <property type="evidence" value="ECO:0007669"/>
    <property type="project" value="TreeGrafter"/>
</dbReference>
<dbReference type="GO" id="GO:0015344">
    <property type="term" value="F:siderophore uptake transmembrane transporter activity"/>
    <property type="evidence" value="ECO:0007669"/>
    <property type="project" value="TreeGrafter"/>
</dbReference>
<evidence type="ECO:0000256" key="2">
    <source>
        <dbReference type="ARBA" id="ARBA00022448"/>
    </source>
</evidence>
<keyword evidence="7" id="KW-0998">Cell outer membrane</keyword>
<dbReference type="SUPFAM" id="SSF49464">
    <property type="entry name" value="Carboxypeptidase regulatory domain-like"/>
    <property type="match status" value="1"/>
</dbReference>
<keyword evidence="10" id="KW-0675">Receptor</keyword>
<dbReference type="InterPro" id="IPR039426">
    <property type="entry name" value="TonB-dep_rcpt-like"/>
</dbReference>
<comment type="subcellular location">
    <subcellularLocation>
        <location evidence="1">Cell outer membrane</location>
        <topology evidence="1">Multi-pass membrane protein</topology>
    </subcellularLocation>
</comment>
<keyword evidence="6" id="KW-0472">Membrane</keyword>
<feature type="chain" id="PRO_5031109087" evidence="8">
    <location>
        <begin position="21"/>
        <end position="849"/>
    </location>
</feature>
<dbReference type="Gene3D" id="2.60.40.1120">
    <property type="entry name" value="Carboxypeptidase-like, regulatory domain"/>
    <property type="match status" value="1"/>
</dbReference>
<keyword evidence="3" id="KW-1134">Transmembrane beta strand</keyword>
<name>A0A7V3E7X3_9BACT</name>
<dbReference type="PANTHER" id="PTHR30069:SF29">
    <property type="entry name" value="HEMOGLOBIN AND HEMOGLOBIN-HAPTOGLOBIN-BINDING PROTEIN 1-RELATED"/>
    <property type="match status" value="1"/>
</dbReference>
<evidence type="ECO:0000313" key="10">
    <source>
        <dbReference type="EMBL" id="HFI91669.1"/>
    </source>
</evidence>
<organism evidence="10">
    <name type="scientific">Ignavibacterium album</name>
    <dbReference type="NCBI Taxonomy" id="591197"/>
    <lineage>
        <taxon>Bacteria</taxon>
        <taxon>Pseudomonadati</taxon>
        <taxon>Ignavibacteriota</taxon>
        <taxon>Ignavibacteria</taxon>
        <taxon>Ignavibacteriales</taxon>
        <taxon>Ignavibacteriaceae</taxon>
        <taxon>Ignavibacterium</taxon>
    </lineage>
</organism>
<evidence type="ECO:0000256" key="6">
    <source>
        <dbReference type="ARBA" id="ARBA00023136"/>
    </source>
</evidence>
<dbReference type="GO" id="GO:0009279">
    <property type="term" value="C:cell outer membrane"/>
    <property type="evidence" value="ECO:0007669"/>
    <property type="project" value="UniProtKB-SubCell"/>
</dbReference>
<dbReference type="Pfam" id="PF07715">
    <property type="entry name" value="Plug"/>
    <property type="match status" value="1"/>
</dbReference>
<feature type="signal peptide" evidence="8">
    <location>
        <begin position="1"/>
        <end position="20"/>
    </location>
</feature>
<dbReference type="SUPFAM" id="SSF56935">
    <property type="entry name" value="Porins"/>
    <property type="match status" value="1"/>
</dbReference>
<dbReference type="PANTHER" id="PTHR30069">
    <property type="entry name" value="TONB-DEPENDENT OUTER MEMBRANE RECEPTOR"/>
    <property type="match status" value="1"/>
</dbReference>
<dbReference type="AlphaFoldDB" id="A0A7V3E7X3"/>
<dbReference type="RefSeq" id="WP_304147406.1">
    <property type="nucleotide sequence ID" value="NZ_JAOAIE010000109.1"/>
</dbReference>
<proteinExistence type="predicted"/>
<dbReference type="InterPro" id="IPR012910">
    <property type="entry name" value="Plug_dom"/>
</dbReference>
<evidence type="ECO:0000256" key="1">
    <source>
        <dbReference type="ARBA" id="ARBA00004571"/>
    </source>
</evidence>
<evidence type="ECO:0000259" key="9">
    <source>
        <dbReference type="Pfam" id="PF07715"/>
    </source>
</evidence>
<protein>
    <submittedName>
        <fullName evidence="10">TonB-dependent receptor</fullName>
    </submittedName>
</protein>
<dbReference type="EMBL" id="DSUJ01000008">
    <property type="protein sequence ID" value="HFI91669.1"/>
    <property type="molecule type" value="Genomic_DNA"/>
</dbReference>
<reference evidence="10" key="1">
    <citation type="journal article" date="2020" name="mSystems">
        <title>Genome- and Community-Level Interaction Insights into Carbon Utilization and Element Cycling Functions of Hydrothermarchaeota in Hydrothermal Sediment.</title>
        <authorList>
            <person name="Zhou Z."/>
            <person name="Liu Y."/>
            <person name="Xu W."/>
            <person name="Pan J."/>
            <person name="Luo Z.H."/>
            <person name="Li M."/>
        </authorList>
    </citation>
    <scope>NUCLEOTIDE SEQUENCE [LARGE SCALE GENOMIC DNA]</scope>
    <source>
        <strain evidence="10">SpSt-479</strain>
    </source>
</reference>
<accession>A0A7V3E7X3</accession>
<feature type="domain" description="TonB-dependent receptor plug" evidence="9">
    <location>
        <begin position="121"/>
        <end position="234"/>
    </location>
</feature>
<dbReference type="Gene3D" id="2.40.170.20">
    <property type="entry name" value="TonB-dependent receptor, beta-barrel domain"/>
    <property type="match status" value="1"/>
</dbReference>
<keyword evidence="2" id="KW-0813">Transport</keyword>
<keyword evidence="5 8" id="KW-0732">Signal</keyword>
<evidence type="ECO:0000256" key="7">
    <source>
        <dbReference type="ARBA" id="ARBA00023237"/>
    </source>
</evidence>
<evidence type="ECO:0000256" key="4">
    <source>
        <dbReference type="ARBA" id="ARBA00022692"/>
    </source>
</evidence>
<comment type="caution">
    <text evidence="10">The sequence shown here is derived from an EMBL/GenBank/DDBJ whole genome shotgun (WGS) entry which is preliminary data.</text>
</comment>
<keyword evidence="4" id="KW-0812">Transmembrane</keyword>
<dbReference type="InterPro" id="IPR008969">
    <property type="entry name" value="CarboxyPept-like_regulatory"/>
</dbReference>
<dbReference type="Pfam" id="PF13715">
    <property type="entry name" value="CarbopepD_reg_2"/>
    <property type="match status" value="1"/>
</dbReference>
<sequence>MSKVIIFLITIFLATLVSQAQTTGKISGKVLDSKGEPVVGANIIIEGTTMGAAADPEGYFYIINVPSGTYKLKASAIGYTSQIIENVQVISGLTTRIDFTLQQSAVQMQEVVVQHTRPPVQKDLTYKMQGINASDLEALPIKGSVKDLITKQAGVTANISTIPISSQPVFGQFATIPSDGLHFRGGRTNETLYLFDGINVTDGLWGGYNLDVIGEYTLQSLSTLTGTFGPQFGEAMSAVMLMNTLDNVVQQYSFKGTAYTDKLGNKSGTQNTWNYEFAASGPIPYLKNLSFFGTARVYSSDGYINGFIYPDYIDTRGIDKSGAPVVVPMQYRDTELYFGKLIWQMFDKVKLRGGYLNSKVTQGVYNHYFKYNPYGTPHVHYNDELIYSKLTHVLSQSTYYDIHIAKYSRDFKSHVYDNPLYYEIVPAVGTGEFSISGTDYVFFNSRFERTELSGTFSSQISNQQFIQIGGIFEQLHTQLTRLNPYGWQYLEDYDYRPFKFSTFVNDKMEFSDIGMVVNVGLRFDYFNPNREFVTNIENPLGEIGKVKSRQYISPRLGISYPISDIAAFRFGYGHYYQYPYIYMANQGMNRQYELYPYPNITSVQGAIAKGDLQEEKTINYEVGVQIKVTDDISADITGFYRKMSNLVGIRIITGYITSGDVVKEQKFPIFDNVNYANVKGVELSIYKRMTNYFQGFLNYTYSQALVTSSLLFSLPQDLSRTFPADWDQTHTMSFGGIFQFPGKWGFSILGSLQSGLPYTYNQFQPNEERAPMITYLDVIGQKEFEFGPVTARLFIQILNILNRKNVWWVYPDSGQPGIDTNPATSDDYTNNPTMWGPGRRVQIGISFNY</sequence>
<dbReference type="Gene3D" id="2.170.130.10">
    <property type="entry name" value="TonB-dependent receptor, plug domain"/>
    <property type="match status" value="1"/>
</dbReference>
<gene>
    <name evidence="10" type="ORF">ENS31_09120</name>
</gene>
<evidence type="ECO:0000256" key="3">
    <source>
        <dbReference type="ARBA" id="ARBA00022452"/>
    </source>
</evidence>
<evidence type="ECO:0000256" key="8">
    <source>
        <dbReference type="SAM" id="SignalP"/>
    </source>
</evidence>